<dbReference type="AlphaFoldDB" id="A0A2H3DE88"/>
<evidence type="ECO:0000313" key="1">
    <source>
        <dbReference type="EMBL" id="PBK86573.1"/>
    </source>
</evidence>
<accession>A0A2H3DE88</accession>
<organism evidence="1 2">
    <name type="scientific">Armillaria gallica</name>
    <name type="common">Bulbous honey fungus</name>
    <name type="synonym">Armillaria bulbosa</name>
    <dbReference type="NCBI Taxonomy" id="47427"/>
    <lineage>
        <taxon>Eukaryota</taxon>
        <taxon>Fungi</taxon>
        <taxon>Dikarya</taxon>
        <taxon>Basidiomycota</taxon>
        <taxon>Agaricomycotina</taxon>
        <taxon>Agaricomycetes</taxon>
        <taxon>Agaricomycetidae</taxon>
        <taxon>Agaricales</taxon>
        <taxon>Marasmiineae</taxon>
        <taxon>Physalacriaceae</taxon>
        <taxon>Armillaria</taxon>
    </lineage>
</organism>
<evidence type="ECO:0000313" key="2">
    <source>
        <dbReference type="Proteomes" id="UP000217790"/>
    </source>
</evidence>
<dbReference type="EMBL" id="KZ293683">
    <property type="protein sequence ID" value="PBK86573.1"/>
    <property type="molecule type" value="Genomic_DNA"/>
</dbReference>
<dbReference type="Proteomes" id="UP000217790">
    <property type="component" value="Unassembled WGS sequence"/>
</dbReference>
<reference evidence="2" key="1">
    <citation type="journal article" date="2017" name="Nat. Ecol. Evol.">
        <title>Genome expansion and lineage-specific genetic innovations in the forest pathogenic fungi Armillaria.</title>
        <authorList>
            <person name="Sipos G."/>
            <person name="Prasanna A.N."/>
            <person name="Walter M.C."/>
            <person name="O'Connor E."/>
            <person name="Balint B."/>
            <person name="Krizsan K."/>
            <person name="Kiss B."/>
            <person name="Hess J."/>
            <person name="Varga T."/>
            <person name="Slot J."/>
            <person name="Riley R."/>
            <person name="Boka B."/>
            <person name="Rigling D."/>
            <person name="Barry K."/>
            <person name="Lee J."/>
            <person name="Mihaltcheva S."/>
            <person name="LaButti K."/>
            <person name="Lipzen A."/>
            <person name="Waldron R."/>
            <person name="Moloney N.M."/>
            <person name="Sperisen C."/>
            <person name="Kredics L."/>
            <person name="Vagvoelgyi C."/>
            <person name="Patrignani A."/>
            <person name="Fitzpatrick D."/>
            <person name="Nagy I."/>
            <person name="Doyle S."/>
            <person name="Anderson J.B."/>
            <person name="Grigoriev I.V."/>
            <person name="Gueldener U."/>
            <person name="Muensterkoetter M."/>
            <person name="Nagy L.G."/>
        </authorList>
    </citation>
    <scope>NUCLEOTIDE SEQUENCE [LARGE SCALE GENOMIC DNA]</scope>
    <source>
        <strain evidence="2">Ar21-2</strain>
    </source>
</reference>
<protein>
    <recommendedName>
        <fullName evidence="3">F-box domain-containing protein</fullName>
    </recommendedName>
</protein>
<proteinExistence type="predicted"/>
<evidence type="ECO:0008006" key="3">
    <source>
        <dbReference type="Google" id="ProtNLM"/>
    </source>
</evidence>
<keyword evidence="2" id="KW-1185">Reference proteome</keyword>
<dbReference type="InParanoid" id="A0A2H3DE88"/>
<sequence length="338" mass="37926">MSSATFSSLQPLRLFLPSLEHLWLLCTDSSTDAIELGGTVLFDGAPKLWSVNVMDIQHPSWSFTLPWNQITQFSSDHAYLHAALPSPLQIADQLRSMPNVEECYLRCEGWVNSLVTSEQPQVICRKLRSLKLSTRLAHQRPSFQVLNQLTTPALSCLSLDGCAFDKELDVDNTFTAIRNLIDRSHNPLKTLRFLHGLVLTEDILNILYSTPTLEIIGLGNVLLEAFTRSFFDKLTIKPTVPPADAAILLPRLRIFHLSGIMSKDFDAEGFVGMIESRCQQANPAVARLDSVFLHRFVPPEEPDDDVTQILSRLDNLQATRVGIGIYKRAMLPSEKSVW</sequence>
<gene>
    <name evidence="1" type="ORF">ARMGADRAFT_1086414</name>
</gene>
<name>A0A2H3DE88_ARMGA</name>
<dbReference type="OrthoDB" id="2950692at2759"/>
<dbReference type="SUPFAM" id="SSF52047">
    <property type="entry name" value="RNI-like"/>
    <property type="match status" value="1"/>
</dbReference>